<gene>
    <name evidence="2" type="ORF">PZA18_19605</name>
</gene>
<name>A0ABT7E1X8_9NEIS</name>
<proteinExistence type="predicted"/>
<comment type="caution">
    <text evidence="2">The sequence shown here is derived from an EMBL/GenBank/DDBJ whole genome shotgun (WGS) entry which is preliminary data.</text>
</comment>
<evidence type="ECO:0000256" key="1">
    <source>
        <dbReference type="SAM" id="Phobius"/>
    </source>
</evidence>
<evidence type="ECO:0000313" key="2">
    <source>
        <dbReference type="EMBL" id="MDK2126254.1"/>
    </source>
</evidence>
<organism evidence="2 3">
    <name type="scientific">Parachitinimonas caeni</name>
    <dbReference type="NCBI Taxonomy" id="3031301"/>
    <lineage>
        <taxon>Bacteria</taxon>
        <taxon>Pseudomonadati</taxon>
        <taxon>Pseudomonadota</taxon>
        <taxon>Betaproteobacteria</taxon>
        <taxon>Neisseriales</taxon>
        <taxon>Chitinibacteraceae</taxon>
        <taxon>Parachitinimonas</taxon>
    </lineage>
</organism>
<keyword evidence="1" id="KW-0812">Transmembrane</keyword>
<dbReference type="Proteomes" id="UP001172778">
    <property type="component" value="Unassembled WGS sequence"/>
</dbReference>
<feature type="transmembrane region" description="Helical" evidence="1">
    <location>
        <begin position="21"/>
        <end position="44"/>
    </location>
</feature>
<dbReference type="EMBL" id="JARRAF010000034">
    <property type="protein sequence ID" value="MDK2126254.1"/>
    <property type="molecule type" value="Genomic_DNA"/>
</dbReference>
<keyword evidence="1" id="KW-1133">Transmembrane helix</keyword>
<dbReference type="RefSeq" id="WP_284102575.1">
    <property type="nucleotide sequence ID" value="NZ_JARRAF010000034.1"/>
</dbReference>
<feature type="transmembrane region" description="Helical" evidence="1">
    <location>
        <begin position="169"/>
        <end position="187"/>
    </location>
</feature>
<sequence length="217" mass="23696">MAAVKDPREALAVWPIMASGRALYSLIMLVVVALIVQIGTARWFSPEPAERLGQLLADAQKRAADPVLARQAADVLYQPLGVWTRLDAVVRRQQSDGSLTPAQRVLHPWILAYLYAVQLIGTRLAALLACFELLLVLVLVAGIDGLVQRAIRVEEAGRESATKFNLAKAMRKVGLPLGCLLYVAAPFTVDPGWIMGPLMVVVVGSVWGQASWMRKYL</sequence>
<keyword evidence="3" id="KW-1185">Reference proteome</keyword>
<protein>
    <submittedName>
        <fullName evidence="2">DUF4400 domain-containing protein</fullName>
    </submittedName>
</protein>
<dbReference type="InterPro" id="IPR022266">
    <property type="entry name" value="DtrJ-like"/>
</dbReference>
<reference evidence="2" key="1">
    <citation type="submission" date="2023-03" db="EMBL/GenBank/DDBJ databases">
        <title>Chitinimonas shenzhenensis gen. nov., sp. nov., a novel member of family Burkholderiaceae isolated from activated sludge collected in Shen Zhen, China.</title>
        <authorList>
            <person name="Wang X."/>
        </authorList>
    </citation>
    <scope>NUCLEOTIDE SEQUENCE</scope>
    <source>
        <strain evidence="2">DQS-5</strain>
    </source>
</reference>
<keyword evidence="1" id="KW-0472">Membrane</keyword>
<accession>A0ABT7E1X8</accession>
<dbReference type="Pfam" id="PF14348">
    <property type="entry name" value="DtrJ-like"/>
    <property type="match status" value="1"/>
</dbReference>
<feature type="transmembrane region" description="Helical" evidence="1">
    <location>
        <begin position="124"/>
        <end position="148"/>
    </location>
</feature>
<evidence type="ECO:0000313" key="3">
    <source>
        <dbReference type="Proteomes" id="UP001172778"/>
    </source>
</evidence>